<dbReference type="CDD" id="cd02440">
    <property type="entry name" value="AdoMet_MTases"/>
    <property type="match status" value="1"/>
</dbReference>
<sequence length="216" mass="24449">MSEITDSSAGFDWVAPVYDRIASLVFGRKLQQAQVVFLDAIPANASVLLVGGGTGWLLEQLLIQRKPRRVLYLEASARMVALSSQRMIETETLGSVEFRVSSDITRPINEQFDVVITPFLLDLFPEVKLRDSLIPQLRNALDPTGIWLVTDFIRTDVWWQKALLWSMIQFFRLTAGIETKRLANWQARLIEAGLSCQNRQARVAGMVSTEVWTIQP</sequence>
<gene>
    <name evidence="2" type="ORF">GK091_14555</name>
</gene>
<dbReference type="RefSeq" id="WP_164039495.1">
    <property type="nucleotide sequence ID" value="NZ_JAAGNZ010000001.1"/>
</dbReference>
<dbReference type="Pfam" id="PF13649">
    <property type="entry name" value="Methyltransf_25"/>
    <property type="match status" value="1"/>
</dbReference>
<dbReference type="Gene3D" id="3.40.50.150">
    <property type="entry name" value="Vaccinia Virus protein VP39"/>
    <property type="match status" value="1"/>
</dbReference>
<reference evidence="2 3" key="1">
    <citation type="submission" date="2020-02" db="EMBL/GenBank/DDBJ databases">
        <title>Draft genome sequence of two Spirosoma agri KCTC 52727 and Spirosoma terrae KCTC 52035.</title>
        <authorList>
            <person name="Rojas J."/>
            <person name="Ambika Manirajan B."/>
            <person name="Ratering S."/>
            <person name="Suarez C."/>
            <person name="Schnell S."/>
        </authorList>
    </citation>
    <scope>NUCLEOTIDE SEQUENCE [LARGE SCALE GENOMIC DNA]</scope>
    <source>
        <strain evidence="2 3">KCTC 52727</strain>
    </source>
</reference>
<dbReference type="GO" id="GO:0032259">
    <property type="term" value="P:methylation"/>
    <property type="evidence" value="ECO:0007669"/>
    <property type="project" value="UniProtKB-KW"/>
</dbReference>
<dbReference type="GO" id="GO:0008168">
    <property type="term" value="F:methyltransferase activity"/>
    <property type="evidence" value="ECO:0007669"/>
    <property type="project" value="UniProtKB-KW"/>
</dbReference>
<name>A0A6M0IIK6_9BACT</name>
<dbReference type="Proteomes" id="UP000477386">
    <property type="component" value="Unassembled WGS sequence"/>
</dbReference>
<dbReference type="AlphaFoldDB" id="A0A6M0IIK6"/>
<accession>A0A6M0IIK6</accession>
<dbReference type="InterPro" id="IPR029063">
    <property type="entry name" value="SAM-dependent_MTases_sf"/>
</dbReference>
<organism evidence="2 3">
    <name type="scientific">Spirosoma agri</name>
    <dbReference type="NCBI Taxonomy" id="1987381"/>
    <lineage>
        <taxon>Bacteria</taxon>
        <taxon>Pseudomonadati</taxon>
        <taxon>Bacteroidota</taxon>
        <taxon>Cytophagia</taxon>
        <taxon>Cytophagales</taxon>
        <taxon>Cytophagaceae</taxon>
        <taxon>Spirosoma</taxon>
    </lineage>
</organism>
<evidence type="ECO:0000259" key="1">
    <source>
        <dbReference type="Pfam" id="PF13649"/>
    </source>
</evidence>
<feature type="domain" description="Methyltransferase" evidence="1">
    <location>
        <begin position="47"/>
        <end position="145"/>
    </location>
</feature>
<protein>
    <submittedName>
        <fullName evidence="2">Class I SAM-dependent methyltransferase</fullName>
    </submittedName>
</protein>
<proteinExistence type="predicted"/>
<evidence type="ECO:0000313" key="2">
    <source>
        <dbReference type="EMBL" id="NEU68110.1"/>
    </source>
</evidence>
<dbReference type="EMBL" id="JAAGNZ010000001">
    <property type="protein sequence ID" value="NEU68110.1"/>
    <property type="molecule type" value="Genomic_DNA"/>
</dbReference>
<evidence type="ECO:0000313" key="3">
    <source>
        <dbReference type="Proteomes" id="UP000477386"/>
    </source>
</evidence>
<dbReference type="InterPro" id="IPR041698">
    <property type="entry name" value="Methyltransf_25"/>
</dbReference>
<keyword evidence="3" id="KW-1185">Reference proteome</keyword>
<dbReference type="SUPFAM" id="SSF53335">
    <property type="entry name" value="S-adenosyl-L-methionine-dependent methyltransferases"/>
    <property type="match status" value="1"/>
</dbReference>
<comment type="caution">
    <text evidence="2">The sequence shown here is derived from an EMBL/GenBank/DDBJ whole genome shotgun (WGS) entry which is preliminary data.</text>
</comment>
<keyword evidence="2" id="KW-0808">Transferase</keyword>
<keyword evidence="2" id="KW-0489">Methyltransferase</keyword>